<keyword evidence="2" id="KW-1185">Reference proteome</keyword>
<dbReference type="PANTHER" id="PTHR36452:SF1">
    <property type="entry name" value="DUF2461 DOMAIN-CONTAINING PROTEIN"/>
    <property type="match status" value="1"/>
</dbReference>
<evidence type="ECO:0000313" key="1">
    <source>
        <dbReference type="EMBL" id="TCS37240.1"/>
    </source>
</evidence>
<proteinExistence type="predicted"/>
<sequence length="225" mass="25554">MHVRDLTQFLAELAENNNRAWFVMNKPRYDILRAEFLELVTELIAGIAKFDPAVADCNPRKALFRINRDLRFAREKIPYKTHFAASITASGMKKPSQGGGPAYYFHINADGELLVAGGEYLPPPQRLRAIRQQVIDDADGFAQLLKNKKLVQGFGGLQEEDKLARPPKGFDPDIPHIEAIKLKSFIVWKESDIRGNIPKDLKKELLSSFRDAYPLVSWLRQIPLV</sequence>
<dbReference type="Proteomes" id="UP000295382">
    <property type="component" value="Unassembled WGS sequence"/>
</dbReference>
<dbReference type="PIRSF" id="PIRSF028451">
    <property type="entry name" value="UCP028451"/>
    <property type="match status" value="1"/>
</dbReference>
<dbReference type="EMBL" id="SLZQ01000004">
    <property type="protein sequence ID" value="TCS37240.1"/>
    <property type="molecule type" value="Genomic_DNA"/>
</dbReference>
<dbReference type="InterPro" id="IPR012808">
    <property type="entry name" value="CHP02453"/>
</dbReference>
<dbReference type="Pfam" id="PF09365">
    <property type="entry name" value="DUF2461"/>
    <property type="match status" value="1"/>
</dbReference>
<dbReference type="NCBIfam" id="TIGR02453">
    <property type="entry name" value="TIGR02453 family protein"/>
    <property type="match status" value="1"/>
</dbReference>
<reference evidence="1 2" key="1">
    <citation type="submission" date="2019-03" db="EMBL/GenBank/DDBJ databases">
        <title>Genomic Encyclopedia of Type Strains, Phase IV (KMG-IV): sequencing the most valuable type-strain genomes for metagenomic binning, comparative biology and taxonomic classification.</title>
        <authorList>
            <person name="Goeker M."/>
        </authorList>
    </citation>
    <scope>NUCLEOTIDE SEQUENCE [LARGE SCALE GENOMIC DNA]</scope>
    <source>
        <strain evidence="1 2">DSM 7445</strain>
    </source>
</reference>
<evidence type="ECO:0000313" key="2">
    <source>
        <dbReference type="Proteomes" id="UP000295382"/>
    </source>
</evidence>
<protein>
    <submittedName>
        <fullName evidence="1">Uncharacterized protein (TIGR02453 family)</fullName>
    </submittedName>
</protein>
<organism evidence="1 2">
    <name type="scientific">Paucimonas lemoignei</name>
    <name type="common">Pseudomonas lemoignei</name>
    <dbReference type="NCBI Taxonomy" id="29443"/>
    <lineage>
        <taxon>Bacteria</taxon>
        <taxon>Pseudomonadati</taxon>
        <taxon>Pseudomonadota</taxon>
        <taxon>Betaproteobacteria</taxon>
        <taxon>Burkholderiales</taxon>
        <taxon>Burkholderiaceae</taxon>
        <taxon>Paucimonas</taxon>
    </lineage>
</organism>
<dbReference type="PANTHER" id="PTHR36452">
    <property type="entry name" value="CHROMOSOME 12, WHOLE GENOME SHOTGUN SEQUENCE"/>
    <property type="match status" value="1"/>
</dbReference>
<dbReference type="InterPro" id="IPR015996">
    <property type="entry name" value="UCP028451"/>
</dbReference>
<gene>
    <name evidence="1" type="ORF">EDC30_10439</name>
</gene>
<comment type="caution">
    <text evidence="1">The sequence shown here is derived from an EMBL/GenBank/DDBJ whole genome shotgun (WGS) entry which is preliminary data.</text>
</comment>
<dbReference type="OrthoDB" id="9794241at2"/>
<accession>A0A4V2UIR7</accession>
<dbReference type="RefSeq" id="WP_132258196.1">
    <property type="nucleotide sequence ID" value="NZ_SLZQ01000004.1"/>
</dbReference>
<dbReference type="AlphaFoldDB" id="A0A4V2UIR7"/>
<name>A0A4V2UIR7_PAULE</name>